<dbReference type="InterPro" id="IPR008250">
    <property type="entry name" value="ATPase_P-typ_transduc_dom_A_sf"/>
</dbReference>
<protein>
    <recommendedName>
        <fullName evidence="2">P-type ATPase A domain-containing protein</fullName>
    </recommendedName>
</protein>
<feature type="domain" description="P-type ATPase A" evidence="2">
    <location>
        <begin position="85"/>
        <end position="135"/>
    </location>
</feature>
<organism evidence="3 4">
    <name type="scientific">Triparma columacea</name>
    <dbReference type="NCBI Taxonomy" id="722753"/>
    <lineage>
        <taxon>Eukaryota</taxon>
        <taxon>Sar</taxon>
        <taxon>Stramenopiles</taxon>
        <taxon>Ochrophyta</taxon>
        <taxon>Bolidophyceae</taxon>
        <taxon>Parmales</taxon>
        <taxon>Triparmaceae</taxon>
        <taxon>Triparma</taxon>
    </lineage>
</organism>
<dbReference type="Proteomes" id="UP001165065">
    <property type="component" value="Unassembled WGS sequence"/>
</dbReference>
<name>A0A9W7GHS4_9STRA</name>
<evidence type="ECO:0000313" key="3">
    <source>
        <dbReference type="EMBL" id="GMI44160.1"/>
    </source>
</evidence>
<dbReference type="OrthoDB" id="10644505at2759"/>
<keyword evidence="4" id="KW-1185">Reference proteome</keyword>
<dbReference type="SUPFAM" id="SSF81653">
    <property type="entry name" value="Calcium ATPase, transduction domain A"/>
    <property type="match status" value="1"/>
</dbReference>
<evidence type="ECO:0000259" key="2">
    <source>
        <dbReference type="Pfam" id="PF00122"/>
    </source>
</evidence>
<sequence length="170" mass="18345">MRVYEERKADGANLYRKFGMRGEGEPQWVMYEQDECVVTDYCKLNPGQTSPADIKVVSITSDPSSSPLTTFTSSSSLPPPSSSICLIDSCHVTGFTAPLNVEINDTIPAGSLVLKGVVIGQVTAVGRDTIMGRLVINRMFPVEVKRGEEGEEGDEEALLKEDGGESDKGL</sequence>
<feature type="region of interest" description="Disordered" evidence="1">
    <location>
        <begin position="146"/>
        <end position="170"/>
    </location>
</feature>
<dbReference type="Gene3D" id="2.70.150.10">
    <property type="entry name" value="Calcium-transporting ATPase, cytoplasmic transduction domain A"/>
    <property type="match status" value="1"/>
</dbReference>
<evidence type="ECO:0000256" key="1">
    <source>
        <dbReference type="SAM" id="MobiDB-lite"/>
    </source>
</evidence>
<proteinExistence type="predicted"/>
<comment type="caution">
    <text evidence="3">The sequence shown here is derived from an EMBL/GenBank/DDBJ whole genome shotgun (WGS) entry which is preliminary data.</text>
</comment>
<feature type="compositionally biased region" description="Basic and acidic residues" evidence="1">
    <location>
        <begin position="157"/>
        <end position="170"/>
    </location>
</feature>
<dbReference type="AlphaFoldDB" id="A0A9W7GHS4"/>
<dbReference type="EMBL" id="BRYA01000208">
    <property type="protein sequence ID" value="GMI44160.1"/>
    <property type="molecule type" value="Genomic_DNA"/>
</dbReference>
<evidence type="ECO:0000313" key="4">
    <source>
        <dbReference type="Proteomes" id="UP001165065"/>
    </source>
</evidence>
<reference evidence="4" key="1">
    <citation type="journal article" date="2023" name="Commun. Biol.">
        <title>Genome analysis of Parmales, the sister group of diatoms, reveals the evolutionary specialization of diatoms from phago-mixotrophs to photoautotrophs.</title>
        <authorList>
            <person name="Ban H."/>
            <person name="Sato S."/>
            <person name="Yoshikawa S."/>
            <person name="Yamada K."/>
            <person name="Nakamura Y."/>
            <person name="Ichinomiya M."/>
            <person name="Sato N."/>
            <person name="Blanc-Mathieu R."/>
            <person name="Endo H."/>
            <person name="Kuwata A."/>
            <person name="Ogata H."/>
        </authorList>
    </citation>
    <scope>NUCLEOTIDE SEQUENCE [LARGE SCALE GENOMIC DNA]</scope>
</reference>
<gene>
    <name evidence="3" type="ORF">TrCOL_g5487</name>
</gene>
<accession>A0A9W7GHS4</accession>
<dbReference type="InterPro" id="IPR059000">
    <property type="entry name" value="ATPase_P-type_domA"/>
</dbReference>
<dbReference type="Pfam" id="PF00122">
    <property type="entry name" value="E1-E2_ATPase"/>
    <property type="match status" value="1"/>
</dbReference>